<sequence>MHLFNLVGVKLQLYLFHPVDIVHQLNTDDLLQWNSAFKRFKVLFAIHQNQNLIPTQTKSKVHFGIFTGPHLRFVFLPIRHGVVLVALENLEMTLLVKTHPKMVGDSRSKAKVN</sequence>
<proteinExistence type="predicted"/>
<name>A0A8D8H9W3_CULPI</name>
<accession>A0A8D8H9W3</accession>
<evidence type="ECO:0000313" key="1">
    <source>
        <dbReference type="EMBL" id="CAG6530681.1"/>
    </source>
</evidence>
<dbReference type="EMBL" id="HBUE01202822">
    <property type="protein sequence ID" value="CAG6530681.1"/>
    <property type="molecule type" value="Transcribed_RNA"/>
</dbReference>
<organism evidence="1">
    <name type="scientific">Culex pipiens</name>
    <name type="common">House mosquito</name>
    <dbReference type="NCBI Taxonomy" id="7175"/>
    <lineage>
        <taxon>Eukaryota</taxon>
        <taxon>Metazoa</taxon>
        <taxon>Ecdysozoa</taxon>
        <taxon>Arthropoda</taxon>
        <taxon>Hexapoda</taxon>
        <taxon>Insecta</taxon>
        <taxon>Pterygota</taxon>
        <taxon>Neoptera</taxon>
        <taxon>Endopterygota</taxon>
        <taxon>Diptera</taxon>
        <taxon>Nematocera</taxon>
        <taxon>Culicoidea</taxon>
        <taxon>Culicidae</taxon>
        <taxon>Culicinae</taxon>
        <taxon>Culicini</taxon>
        <taxon>Culex</taxon>
        <taxon>Culex</taxon>
    </lineage>
</organism>
<dbReference type="EMBL" id="HBUE01309010">
    <property type="protein sequence ID" value="CAG6582514.1"/>
    <property type="molecule type" value="Transcribed_RNA"/>
</dbReference>
<protein>
    <submittedName>
        <fullName evidence="1">(northern house mosquito) hypothetical protein</fullName>
    </submittedName>
</protein>
<dbReference type="AlphaFoldDB" id="A0A8D8H9W3"/>
<reference evidence="1" key="1">
    <citation type="submission" date="2021-05" db="EMBL/GenBank/DDBJ databases">
        <authorList>
            <person name="Alioto T."/>
            <person name="Alioto T."/>
            <person name="Gomez Garrido J."/>
        </authorList>
    </citation>
    <scope>NUCLEOTIDE SEQUENCE</scope>
</reference>